<feature type="coiled-coil region" evidence="1">
    <location>
        <begin position="12"/>
        <end position="56"/>
    </location>
</feature>
<dbReference type="EMBL" id="BK015656">
    <property type="protein sequence ID" value="DAE18488.1"/>
    <property type="molecule type" value="Genomic_DNA"/>
</dbReference>
<evidence type="ECO:0000313" key="2">
    <source>
        <dbReference type="EMBL" id="DAE18488.1"/>
    </source>
</evidence>
<name>A0A8S5QHG5_9CAUD</name>
<accession>A0A8S5QHG5</accession>
<protein>
    <submittedName>
        <fullName evidence="2">Uncharacterized protein</fullName>
    </submittedName>
</protein>
<reference evidence="2" key="1">
    <citation type="journal article" date="2021" name="Proc. Natl. Acad. Sci. U.S.A.">
        <title>A Catalog of Tens of Thousands of Viruses from Human Metagenomes Reveals Hidden Associations with Chronic Diseases.</title>
        <authorList>
            <person name="Tisza M.J."/>
            <person name="Buck C.B."/>
        </authorList>
    </citation>
    <scope>NUCLEOTIDE SEQUENCE</scope>
    <source>
        <strain evidence="2">CtNs77</strain>
    </source>
</reference>
<organism evidence="2">
    <name type="scientific">Siphoviridae sp. ctNs77</name>
    <dbReference type="NCBI Taxonomy" id="2825473"/>
    <lineage>
        <taxon>Viruses</taxon>
        <taxon>Duplodnaviria</taxon>
        <taxon>Heunggongvirae</taxon>
        <taxon>Uroviricota</taxon>
        <taxon>Caudoviricetes</taxon>
    </lineage>
</organism>
<sequence>MIPQARLINYASNFLESEIENIEKLLKDETVDDASKDILNKLLKEYKHDLEVIEREAV</sequence>
<evidence type="ECO:0000256" key="1">
    <source>
        <dbReference type="SAM" id="Coils"/>
    </source>
</evidence>
<proteinExistence type="predicted"/>
<keyword evidence="1" id="KW-0175">Coiled coil</keyword>